<feature type="non-terminal residue" evidence="2">
    <location>
        <position position="1"/>
    </location>
</feature>
<organism evidence="2">
    <name type="scientific">marine metagenome</name>
    <dbReference type="NCBI Taxonomy" id="408172"/>
    <lineage>
        <taxon>unclassified sequences</taxon>
        <taxon>metagenomes</taxon>
        <taxon>ecological metagenomes</taxon>
    </lineage>
</organism>
<accession>A0A382UU89</accession>
<dbReference type="EMBL" id="UINC01146854">
    <property type="protein sequence ID" value="SVD37819.1"/>
    <property type="molecule type" value="Genomic_DNA"/>
</dbReference>
<evidence type="ECO:0000313" key="2">
    <source>
        <dbReference type="EMBL" id="SVD37819.1"/>
    </source>
</evidence>
<feature type="region of interest" description="Disordered" evidence="1">
    <location>
        <begin position="109"/>
        <end position="131"/>
    </location>
</feature>
<proteinExistence type="predicted"/>
<sequence length="131" mass="15284">IYEKSVPLLQRKKMARRMRKMAKSAIFKMKKARSALRRKTPEKILALARKKAINMIRKKFYPTYKDMAFAQRIKIDQRIMVQFGKKIDKISKKMAMIIKKGEGARIAKAKEAQAKAREKPDVRNFTNPSGK</sequence>
<feature type="compositionally biased region" description="Basic and acidic residues" evidence="1">
    <location>
        <begin position="109"/>
        <end position="122"/>
    </location>
</feature>
<dbReference type="AlphaFoldDB" id="A0A382UU89"/>
<gene>
    <name evidence="2" type="ORF">METZ01_LOCUS390673</name>
</gene>
<protein>
    <submittedName>
        <fullName evidence="2">Uncharacterized protein</fullName>
    </submittedName>
</protein>
<reference evidence="2" key="1">
    <citation type="submission" date="2018-05" db="EMBL/GenBank/DDBJ databases">
        <authorList>
            <person name="Lanie J.A."/>
            <person name="Ng W.-L."/>
            <person name="Kazmierczak K.M."/>
            <person name="Andrzejewski T.M."/>
            <person name="Davidsen T.M."/>
            <person name="Wayne K.J."/>
            <person name="Tettelin H."/>
            <person name="Glass J.I."/>
            <person name="Rusch D."/>
            <person name="Podicherti R."/>
            <person name="Tsui H.-C.T."/>
            <person name="Winkler M.E."/>
        </authorList>
    </citation>
    <scope>NUCLEOTIDE SEQUENCE</scope>
</reference>
<evidence type="ECO:0000256" key="1">
    <source>
        <dbReference type="SAM" id="MobiDB-lite"/>
    </source>
</evidence>
<name>A0A382UU89_9ZZZZ</name>